<reference evidence="3 4" key="1">
    <citation type="submission" date="2014-08" db="EMBL/GenBank/DDBJ databases">
        <title>Chaperone-usher fimbriae in a diverse selection of Gallibacterium genomes.</title>
        <authorList>
            <person name="Kudirkiene E."/>
            <person name="Bager R.J."/>
            <person name="Johnson T.J."/>
            <person name="Bojesen A.M."/>
        </authorList>
    </citation>
    <scope>NUCLEOTIDE SEQUENCE [LARGE SCALE GENOMIC DNA]</scope>
    <source>
        <strain evidence="3 4">20558/3kl.</strain>
    </source>
</reference>
<accession>A0A0A2XD25</accession>
<feature type="region of interest" description="Disordered" evidence="1">
    <location>
        <begin position="72"/>
        <end position="185"/>
    </location>
</feature>
<dbReference type="InterPro" id="IPR054725">
    <property type="entry name" value="Epr_GA-like"/>
</dbReference>
<feature type="compositionally biased region" description="Basic and acidic residues" evidence="1">
    <location>
        <begin position="72"/>
        <end position="89"/>
    </location>
</feature>
<dbReference type="EMBL" id="JPXS01000048">
    <property type="protein sequence ID" value="KGQ30276.1"/>
    <property type="molecule type" value="Genomic_DNA"/>
</dbReference>
<dbReference type="Proteomes" id="UP000030526">
    <property type="component" value="Unassembled WGS sequence"/>
</dbReference>
<name>A0A0A2XD25_9PAST</name>
<feature type="domain" description="Minor extracellular protease Epr GA-like" evidence="2">
    <location>
        <begin position="14"/>
        <end position="98"/>
    </location>
</feature>
<evidence type="ECO:0000313" key="3">
    <source>
        <dbReference type="EMBL" id="KGQ30276.1"/>
    </source>
</evidence>
<gene>
    <name evidence="3" type="ORF">JP32_09200</name>
</gene>
<evidence type="ECO:0000256" key="1">
    <source>
        <dbReference type="SAM" id="MobiDB-lite"/>
    </source>
</evidence>
<comment type="caution">
    <text evidence="3">The sequence shown here is derived from an EMBL/GenBank/DDBJ whole genome shotgun (WGS) entry which is preliminary data.</text>
</comment>
<evidence type="ECO:0000259" key="2">
    <source>
        <dbReference type="Pfam" id="PF22775"/>
    </source>
</evidence>
<dbReference type="Pfam" id="PF22775">
    <property type="entry name" value="GA_3"/>
    <property type="match status" value="2"/>
</dbReference>
<sequence>MARDHPILGGVESTKITAAEEAVKAAEKAYQQVKNLLKKAKEDNQITDEERLALEEANQAIKDAKTKAEEALKNLPKDKEQEALKERLDAVNPIEIPENGGNPSTDPKPTTPPDPTDNQGNSGKDKPNVGGQDKDPALENAEKLVKAAEDAETKAEEALKEAKKDGVISQEEKGKLDSLNEEITK</sequence>
<feature type="non-terminal residue" evidence="3">
    <location>
        <position position="185"/>
    </location>
</feature>
<protein>
    <recommendedName>
        <fullName evidence="2">Minor extracellular protease Epr GA-like domain-containing protein</fullName>
    </recommendedName>
</protein>
<proteinExistence type="predicted"/>
<feature type="compositionally biased region" description="Basic and acidic residues" evidence="1">
    <location>
        <begin position="123"/>
        <end position="185"/>
    </location>
</feature>
<feature type="domain" description="Minor extracellular protease Epr GA-like" evidence="2">
    <location>
        <begin position="136"/>
        <end position="184"/>
    </location>
</feature>
<dbReference type="AlphaFoldDB" id="A0A0A2XD25"/>
<evidence type="ECO:0000313" key="4">
    <source>
        <dbReference type="Proteomes" id="UP000030526"/>
    </source>
</evidence>
<organism evidence="3 4">
    <name type="scientific">Gallibacterium anatis</name>
    <dbReference type="NCBI Taxonomy" id="750"/>
    <lineage>
        <taxon>Bacteria</taxon>
        <taxon>Pseudomonadati</taxon>
        <taxon>Pseudomonadota</taxon>
        <taxon>Gammaproteobacteria</taxon>
        <taxon>Pasteurellales</taxon>
        <taxon>Pasteurellaceae</taxon>
        <taxon>Gallibacterium</taxon>
    </lineage>
</organism>